<gene>
    <name evidence="1" type="ORF">L6452_22095</name>
</gene>
<protein>
    <submittedName>
        <fullName evidence="1">Uncharacterized protein</fullName>
    </submittedName>
</protein>
<dbReference type="EMBL" id="CM042053">
    <property type="protein sequence ID" value="KAI3715126.1"/>
    <property type="molecule type" value="Genomic_DNA"/>
</dbReference>
<name>A0ACB9AZI2_ARCLA</name>
<reference evidence="1 2" key="2">
    <citation type="journal article" date="2022" name="Mol. Ecol. Resour.">
        <title>The genomes of chicory, endive, great burdock and yacon provide insights into Asteraceae paleo-polyploidization history and plant inulin production.</title>
        <authorList>
            <person name="Fan W."/>
            <person name="Wang S."/>
            <person name="Wang H."/>
            <person name="Wang A."/>
            <person name="Jiang F."/>
            <person name="Liu H."/>
            <person name="Zhao H."/>
            <person name="Xu D."/>
            <person name="Zhang Y."/>
        </authorList>
    </citation>
    <scope>NUCLEOTIDE SEQUENCE [LARGE SCALE GENOMIC DNA]</scope>
    <source>
        <strain evidence="2">cv. Niubang</strain>
    </source>
</reference>
<comment type="caution">
    <text evidence="1">The sequence shown here is derived from an EMBL/GenBank/DDBJ whole genome shotgun (WGS) entry which is preliminary data.</text>
</comment>
<dbReference type="Proteomes" id="UP001055879">
    <property type="component" value="Linkage Group LG07"/>
</dbReference>
<proteinExistence type="predicted"/>
<reference evidence="2" key="1">
    <citation type="journal article" date="2022" name="Mol. Ecol. Resour.">
        <title>The genomes of chicory, endive, great burdock and yacon provide insights into Asteraceae palaeo-polyploidization history and plant inulin production.</title>
        <authorList>
            <person name="Fan W."/>
            <person name="Wang S."/>
            <person name="Wang H."/>
            <person name="Wang A."/>
            <person name="Jiang F."/>
            <person name="Liu H."/>
            <person name="Zhao H."/>
            <person name="Xu D."/>
            <person name="Zhang Y."/>
        </authorList>
    </citation>
    <scope>NUCLEOTIDE SEQUENCE [LARGE SCALE GENOMIC DNA]</scope>
    <source>
        <strain evidence="2">cv. Niubang</strain>
    </source>
</reference>
<sequence length="134" mass="14469">MLVLLCLGPSDREAKLSFLENFATLGDACAKETRERLRIVVDGGDGTVGWVLGCLGELHKQGRDLVPPTTIIPLGTETTYPRISVGWNLVISIPAGAELDIPYALKQTEEIILDQGDCLNKFLATKESSTITLA</sequence>
<organism evidence="1 2">
    <name type="scientific">Arctium lappa</name>
    <name type="common">Greater burdock</name>
    <name type="synonym">Lappa major</name>
    <dbReference type="NCBI Taxonomy" id="4217"/>
    <lineage>
        <taxon>Eukaryota</taxon>
        <taxon>Viridiplantae</taxon>
        <taxon>Streptophyta</taxon>
        <taxon>Embryophyta</taxon>
        <taxon>Tracheophyta</taxon>
        <taxon>Spermatophyta</taxon>
        <taxon>Magnoliopsida</taxon>
        <taxon>eudicotyledons</taxon>
        <taxon>Gunneridae</taxon>
        <taxon>Pentapetalae</taxon>
        <taxon>asterids</taxon>
        <taxon>campanulids</taxon>
        <taxon>Asterales</taxon>
        <taxon>Asteraceae</taxon>
        <taxon>Carduoideae</taxon>
        <taxon>Cardueae</taxon>
        <taxon>Arctiinae</taxon>
        <taxon>Arctium</taxon>
    </lineage>
</organism>
<accession>A0ACB9AZI2</accession>
<keyword evidence="2" id="KW-1185">Reference proteome</keyword>
<evidence type="ECO:0000313" key="1">
    <source>
        <dbReference type="EMBL" id="KAI3715126.1"/>
    </source>
</evidence>
<evidence type="ECO:0000313" key="2">
    <source>
        <dbReference type="Proteomes" id="UP001055879"/>
    </source>
</evidence>